<keyword evidence="11" id="KW-1185">Reference proteome</keyword>
<feature type="modified residue" description="4-aspartylphosphate" evidence="8">
    <location>
        <position position="53"/>
    </location>
</feature>
<organism evidence="10 11">
    <name type="scientific">Roseburia porci</name>
    <dbReference type="NCBI Taxonomy" id="2605790"/>
    <lineage>
        <taxon>Bacteria</taxon>
        <taxon>Bacillati</taxon>
        <taxon>Bacillota</taxon>
        <taxon>Clostridia</taxon>
        <taxon>Lachnospirales</taxon>
        <taxon>Lachnospiraceae</taxon>
        <taxon>Roseburia</taxon>
    </lineage>
</organism>
<sequence>MRIIAADDEALALQSLEKAIRAAKPEEEVVSFQEPEDVLEYAKEHPIDVAFLDVEMGTMSGIEVAKQLKVWYPKINIIFVTGYDKYMAQAIELRMSGYVTKPATKEKILVELEDLKHPVQTIKANTLTVKCFGNFEVFVNGKILEFEKNKTKEMLAYLIDRRGSSVTSGELRSILWEDDSVSDSNTRSYLSKLKKDLIKTLKKAGVQDAFVETRGKYAIAPEKISCDYYDYLDDKPEGIRAYNGEYMSQYSWGELNQKAFL</sequence>
<dbReference type="GO" id="GO:0000976">
    <property type="term" value="F:transcription cis-regulatory region binding"/>
    <property type="evidence" value="ECO:0007669"/>
    <property type="project" value="TreeGrafter"/>
</dbReference>
<dbReference type="InterPro" id="IPR016032">
    <property type="entry name" value="Sig_transdc_resp-reg_C-effctor"/>
</dbReference>
<keyword evidence="6" id="KW-0804">Transcription</keyword>
<dbReference type="AlphaFoldDB" id="A0A6L5YRQ1"/>
<proteinExistence type="predicted"/>
<dbReference type="Proteomes" id="UP000474024">
    <property type="component" value="Unassembled WGS sequence"/>
</dbReference>
<evidence type="ECO:0000256" key="3">
    <source>
        <dbReference type="ARBA" id="ARBA00023012"/>
    </source>
</evidence>
<evidence type="ECO:0000256" key="5">
    <source>
        <dbReference type="ARBA" id="ARBA00023125"/>
    </source>
</evidence>
<dbReference type="RefSeq" id="WP_154429612.1">
    <property type="nucleotide sequence ID" value="NZ_VUNI01000008.1"/>
</dbReference>
<dbReference type="GO" id="GO:0032993">
    <property type="term" value="C:protein-DNA complex"/>
    <property type="evidence" value="ECO:0007669"/>
    <property type="project" value="TreeGrafter"/>
</dbReference>
<dbReference type="GO" id="GO:0005829">
    <property type="term" value="C:cytosol"/>
    <property type="evidence" value="ECO:0007669"/>
    <property type="project" value="TreeGrafter"/>
</dbReference>
<feature type="domain" description="Response regulatory" evidence="9">
    <location>
        <begin position="2"/>
        <end position="116"/>
    </location>
</feature>
<evidence type="ECO:0000256" key="7">
    <source>
        <dbReference type="ARBA" id="ARBA00024867"/>
    </source>
</evidence>
<dbReference type="Gene3D" id="1.10.10.10">
    <property type="entry name" value="Winged helix-like DNA-binding domain superfamily/Winged helix DNA-binding domain"/>
    <property type="match status" value="1"/>
</dbReference>
<keyword evidence="3" id="KW-0902">Two-component regulatory system</keyword>
<name>A0A6L5YRQ1_9FIRM</name>
<keyword evidence="2 8" id="KW-0597">Phosphoprotein</keyword>
<dbReference type="GO" id="GO:0006355">
    <property type="term" value="P:regulation of DNA-templated transcription"/>
    <property type="evidence" value="ECO:0007669"/>
    <property type="project" value="InterPro"/>
</dbReference>
<dbReference type="SUPFAM" id="SSF52172">
    <property type="entry name" value="CheY-like"/>
    <property type="match status" value="1"/>
</dbReference>
<dbReference type="InterPro" id="IPR036388">
    <property type="entry name" value="WH-like_DNA-bd_sf"/>
</dbReference>
<dbReference type="SMART" id="SM00448">
    <property type="entry name" value="REC"/>
    <property type="match status" value="1"/>
</dbReference>
<evidence type="ECO:0000256" key="2">
    <source>
        <dbReference type="ARBA" id="ARBA00022553"/>
    </source>
</evidence>
<dbReference type="EMBL" id="VUNI01000008">
    <property type="protein sequence ID" value="MST74642.1"/>
    <property type="molecule type" value="Genomic_DNA"/>
</dbReference>
<dbReference type="Pfam" id="PF00072">
    <property type="entry name" value="Response_reg"/>
    <property type="match status" value="1"/>
</dbReference>
<dbReference type="PANTHER" id="PTHR48111:SF1">
    <property type="entry name" value="TWO-COMPONENT RESPONSE REGULATOR ORR33"/>
    <property type="match status" value="1"/>
</dbReference>
<evidence type="ECO:0000256" key="8">
    <source>
        <dbReference type="PROSITE-ProRule" id="PRU00169"/>
    </source>
</evidence>
<keyword evidence="5" id="KW-0238">DNA-binding</keyword>
<dbReference type="PROSITE" id="PS50110">
    <property type="entry name" value="RESPONSE_REGULATORY"/>
    <property type="match status" value="1"/>
</dbReference>
<evidence type="ECO:0000256" key="4">
    <source>
        <dbReference type="ARBA" id="ARBA00023015"/>
    </source>
</evidence>
<dbReference type="InterPro" id="IPR001789">
    <property type="entry name" value="Sig_transdc_resp-reg_receiver"/>
</dbReference>
<dbReference type="GO" id="GO:0000156">
    <property type="term" value="F:phosphorelay response regulator activity"/>
    <property type="evidence" value="ECO:0007669"/>
    <property type="project" value="TreeGrafter"/>
</dbReference>
<dbReference type="InterPro" id="IPR011006">
    <property type="entry name" value="CheY-like_superfamily"/>
</dbReference>
<accession>A0A6L5YRQ1</accession>
<evidence type="ECO:0000313" key="11">
    <source>
        <dbReference type="Proteomes" id="UP000474024"/>
    </source>
</evidence>
<protein>
    <recommendedName>
        <fullName evidence="1">Stage 0 sporulation protein A homolog</fullName>
    </recommendedName>
</protein>
<dbReference type="PANTHER" id="PTHR48111">
    <property type="entry name" value="REGULATOR OF RPOS"/>
    <property type="match status" value="1"/>
</dbReference>
<evidence type="ECO:0000259" key="9">
    <source>
        <dbReference type="PROSITE" id="PS50110"/>
    </source>
</evidence>
<keyword evidence="4" id="KW-0805">Transcription regulation</keyword>
<comment type="caution">
    <text evidence="10">The sequence shown here is derived from an EMBL/GenBank/DDBJ whole genome shotgun (WGS) entry which is preliminary data.</text>
</comment>
<evidence type="ECO:0000256" key="6">
    <source>
        <dbReference type="ARBA" id="ARBA00023163"/>
    </source>
</evidence>
<dbReference type="Gene3D" id="3.40.50.2300">
    <property type="match status" value="1"/>
</dbReference>
<reference evidence="10 11" key="1">
    <citation type="submission" date="2019-08" db="EMBL/GenBank/DDBJ databases">
        <title>In-depth cultivation of the pig gut microbiome towards novel bacterial diversity and tailored functional studies.</title>
        <authorList>
            <person name="Wylensek D."/>
            <person name="Hitch T.C.A."/>
            <person name="Clavel T."/>
        </authorList>
    </citation>
    <scope>NUCLEOTIDE SEQUENCE [LARGE SCALE GENOMIC DNA]</scope>
    <source>
        <strain evidence="10 11">MUC/MUC-530-WT-4D</strain>
    </source>
</reference>
<dbReference type="SUPFAM" id="SSF46894">
    <property type="entry name" value="C-terminal effector domain of the bipartite response regulators"/>
    <property type="match status" value="1"/>
</dbReference>
<evidence type="ECO:0000313" key="10">
    <source>
        <dbReference type="EMBL" id="MST74642.1"/>
    </source>
</evidence>
<comment type="function">
    <text evidence="7">May play the central regulatory role in sporulation. It may be an element of the effector pathway responsible for the activation of sporulation genes in response to nutritional stress. Spo0A may act in concert with spo0H (a sigma factor) to control the expression of some genes that are critical to the sporulation process.</text>
</comment>
<evidence type="ECO:0000256" key="1">
    <source>
        <dbReference type="ARBA" id="ARBA00018672"/>
    </source>
</evidence>
<gene>
    <name evidence="10" type="ORF">FYJ75_06255</name>
</gene>
<dbReference type="InterPro" id="IPR039420">
    <property type="entry name" value="WalR-like"/>
</dbReference>